<comment type="caution">
    <text evidence="2">The sequence shown here is derived from an EMBL/GenBank/DDBJ whole genome shotgun (WGS) entry which is preliminary data.</text>
</comment>
<protein>
    <recommendedName>
        <fullName evidence="1">PPM-type phosphatase domain-containing protein</fullName>
    </recommendedName>
</protein>
<reference evidence="2" key="1">
    <citation type="journal article" date="2020" name="mSystems">
        <title>Genome- and Community-Level Interaction Insights into Carbon Utilization and Element Cycling Functions of Hydrothermarchaeota in Hydrothermal Sediment.</title>
        <authorList>
            <person name="Zhou Z."/>
            <person name="Liu Y."/>
            <person name="Xu W."/>
            <person name="Pan J."/>
            <person name="Luo Z.H."/>
            <person name="Li M."/>
        </authorList>
    </citation>
    <scope>NUCLEOTIDE SEQUENCE [LARGE SCALE GENOMIC DNA]</scope>
    <source>
        <strain evidence="2">SpSt-417</strain>
    </source>
</reference>
<accession>A0A7C4Y357</accession>
<dbReference type="AlphaFoldDB" id="A0A7C4Y357"/>
<dbReference type="Gene3D" id="3.60.40.10">
    <property type="entry name" value="PPM-type phosphatase domain"/>
    <property type="match status" value="1"/>
</dbReference>
<feature type="domain" description="PPM-type phosphatase" evidence="1">
    <location>
        <begin position="18"/>
        <end position="235"/>
    </location>
</feature>
<dbReference type="Pfam" id="PF13672">
    <property type="entry name" value="PP2C_2"/>
    <property type="match status" value="1"/>
</dbReference>
<name>A0A7C4Y357_UNCKA</name>
<dbReference type="EMBL" id="DSRT01000174">
    <property type="protein sequence ID" value="HGW29901.1"/>
    <property type="molecule type" value="Genomic_DNA"/>
</dbReference>
<dbReference type="InterPro" id="IPR001932">
    <property type="entry name" value="PPM-type_phosphatase-like_dom"/>
</dbReference>
<proteinExistence type="predicted"/>
<sequence>MIKSILYHENNRKHPYIPQEDAYATYRDIYVVADGVTHDKTEDDLYPIPSDSAKVAQIICDELTEYLKDKKPTLESVKEAYLNANHKVQSFNEVRPLYQNRENNGFTIGAATSATIWLDDNKLLYGVIDDCFISIFSDDYVDHPMLKSYVEQSAKFLDSNYNWSNPETRKLWRKEIRNNVYVKDGKEYGYGVIDGRDGFIKYLQLGEVELKPDDLICVYTDGFIKMLQNTDFVKGLREQPFSAETYEYIKSWSEKLDVYKEKTAYFIKH</sequence>
<evidence type="ECO:0000259" key="1">
    <source>
        <dbReference type="Pfam" id="PF13672"/>
    </source>
</evidence>
<organism evidence="2">
    <name type="scientific">candidate division WWE3 bacterium</name>
    <dbReference type="NCBI Taxonomy" id="2053526"/>
    <lineage>
        <taxon>Bacteria</taxon>
        <taxon>Katanobacteria</taxon>
    </lineage>
</organism>
<dbReference type="SUPFAM" id="SSF81606">
    <property type="entry name" value="PP2C-like"/>
    <property type="match status" value="1"/>
</dbReference>
<dbReference type="InterPro" id="IPR036457">
    <property type="entry name" value="PPM-type-like_dom_sf"/>
</dbReference>
<gene>
    <name evidence="2" type="ORF">ENR63_03205</name>
</gene>
<evidence type="ECO:0000313" key="2">
    <source>
        <dbReference type="EMBL" id="HGW29901.1"/>
    </source>
</evidence>